<proteinExistence type="predicted"/>
<evidence type="ECO:0000313" key="2">
    <source>
        <dbReference type="EMBL" id="ACO69967.1"/>
    </source>
</evidence>
<protein>
    <recommendedName>
        <fullName evidence="1">EGF-like domain-containing protein</fullName>
    </recommendedName>
</protein>
<feature type="domain" description="EGF-like" evidence="1">
    <location>
        <begin position="37"/>
        <end position="87"/>
    </location>
</feature>
<dbReference type="GeneID" id="8246714"/>
<dbReference type="InterPro" id="IPR000742">
    <property type="entry name" value="EGF"/>
</dbReference>
<dbReference type="InParanoid" id="C1FIB7"/>
<dbReference type="EMBL" id="CP001576">
    <property type="protein sequence ID" value="ACO69967.1"/>
    <property type="molecule type" value="Genomic_DNA"/>
</dbReference>
<reference evidence="2 3" key="1">
    <citation type="journal article" date="2009" name="Science">
        <title>Green evolution and dynamic adaptations revealed by genomes of the marine picoeukaryotes Micromonas.</title>
        <authorList>
            <person name="Worden A.Z."/>
            <person name="Lee J.H."/>
            <person name="Mock T."/>
            <person name="Rouze P."/>
            <person name="Simmons M.P."/>
            <person name="Aerts A.L."/>
            <person name="Allen A.E."/>
            <person name="Cuvelier M.L."/>
            <person name="Derelle E."/>
            <person name="Everett M.V."/>
            <person name="Foulon E."/>
            <person name="Grimwood J."/>
            <person name="Gundlach H."/>
            <person name="Henrissat B."/>
            <person name="Napoli C."/>
            <person name="McDonald S.M."/>
            <person name="Parker M.S."/>
            <person name="Rombauts S."/>
            <person name="Salamov A."/>
            <person name="Von Dassow P."/>
            <person name="Badger J.H."/>
            <person name="Coutinho P.M."/>
            <person name="Demir E."/>
            <person name="Dubchak I."/>
            <person name="Gentemann C."/>
            <person name="Eikrem W."/>
            <person name="Gready J.E."/>
            <person name="John U."/>
            <person name="Lanier W."/>
            <person name="Lindquist E.A."/>
            <person name="Lucas S."/>
            <person name="Mayer K.F."/>
            <person name="Moreau H."/>
            <person name="Not F."/>
            <person name="Otillar R."/>
            <person name="Panaud O."/>
            <person name="Pangilinan J."/>
            <person name="Paulsen I."/>
            <person name="Piegu B."/>
            <person name="Poliakov A."/>
            <person name="Robbens S."/>
            <person name="Schmutz J."/>
            <person name="Toulza E."/>
            <person name="Wyss T."/>
            <person name="Zelensky A."/>
            <person name="Zhou K."/>
            <person name="Armbrust E.V."/>
            <person name="Bhattacharya D."/>
            <person name="Goodenough U.W."/>
            <person name="Van de Peer Y."/>
            <person name="Grigoriev I.V."/>
        </authorList>
    </citation>
    <scope>NUCLEOTIDE SEQUENCE [LARGE SCALE GENOMIC DNA]</scope>
    <source>
        <strain evidence="3">RCC299 / NOUM17</strain>
    </source>
</reference>
<feature type="domain" description="EGF-like" evidence="1">
    <location>
        <begin position="190"/>
        <end position="236"/>
    </location>
</feature>
<keyword evidence="3" id="KW-1185">Reference proteome</keyword>
<gene>
    <name evidence="2" type="ORF">MICPUN_109003</name>
</gene>
<dbReference type="RefSeq" id="XP_002508709.1">
    <property type="nucleotide sequence ID" value="XM_002508663.1"/>
</dbReference>
<dbReference type="SMART" id="SM00181">
    <property type="entry name" value="EGF"/>
    <property type="match status" value="4"/>
</dbReference>
<dbReference type="KEGG" id="mis:MICPUN_109003"/>
<dbReference type="Proteomes" id="UP000002009">
    <property type="component" value="Chromosome 10"/>
</dbReference>
<accession>C1FIB7</accession>
<dbReference type="AlphaFoldDB" id="C1FIB7"/>
<name>C1FIB7_MICCC</name>
<evidence type="ECO:0000259" key="1">
    <source>
        <dbReference type="SMART" id="SM00181"/>
    </source>
</evidence>
<feature type="domain" description="EGF-like" evidence="1">
    <location>
        <begin position="141"/>
        <end position="186"/>
    </location>
</feature>
<evidence type="ECO:0000313" key="3">
    <source>
        <dbReference type="Proteomes" id="UP000002009"/>
    </source>
</evidence>
<dbReference type="eggNOG" id="ENOG502QQ2D">
    <property type="taxonomic scope" value="Eukaryota"/>
</dbReference>
<organism evidence="2 3">
    <name type="scientific">Micromonas commoda (strain RCC299 / NOUM17 / CCMP2709)</name>
    <name type="common">Picoplanktonic green alga</name>
    <dbReference type="NCBI Taxonomy" id="296587"/>
    <lineage>
        <taxon>Eukaryota</taxon>
        <taxon>Viridiplantae</taxon>
        <taxon>Chlorophyta</taxon>
        <taxon>Mamiellophyceae</taxon>
        <taxon>Mamiellales</taxon>
        <taxon>Mamiellaceae</taxon>
        <taxon>Micromonas</taxon>
    </lineage>
</organism>
<dbReference type="OrthoDB" id="406096at2759"/>
<feature type="domain" description="EGF-like" evidence="1">
    <location>
        <begin position="91"/>
        <end position="137"/>
    </location>
</feature>
<sequence length="274" mass="27561">MLLSIKGFSHCQPTCNEGYTLSGSQSCYLGTLTDTAECQADPCVASDDPAKDGSDGIFYCINGGTVGGTTTACTCDCNPGYEDASCQTASACTASSDPAKDGSDGIFYCINGGTVGGTTTACTCTDCNPGYEDASCQTASACTASSDPAKDGSDGIFYCINGGTVGGTTTACTCDCNPGYEDASCQTASACTASSDPAKDGSDGIFYCINGGTVGGTTTACTCTSCATRYGGKNCHIGPCDMEKSCFDFNLRNGMTTPASCAFLGDEDVTECKS</sequence>